<keyword evidence="2" id="KW-1133">Transmembrane helix</keyword>
<accession>A0A507B5N8</accession>
<name>A0A507B5N8_9PEZI</name>
<dbReference type="GeneID" id="41972354"/>
<dbReference type="AlphaFoldDB" id="A0A507B5N8"/>
<dbReference type="FunFam" id="2.70.98.10:FF:000028">
    <property type="entry name" value="Alpha-1,2-mannosidase family protein (AFU_orthologue AFUA_5G10520)"/>
    <property type="match status" value="1"/>
</dbReference>
<dbReference type="InterPro" id="IPR005887">
    <property type="entry name" value="GH92_a_mannosidase_put"/>
</dbReference>
<dbReference type="NCBIfam" id="TIGR01180">
    <property type="entry name" value="aman2_put"/>
    <property type="match status" value="1"/>
</dbReference>
<dbReference type="GO" id="GO:0005634">
    <property type="term" value="C:nucleus"/>
    <property type="evidence" value="ECO:0007669"/>
    <property type="project" value="TreeGrafter"/>
</dbReference>
<dbReference type="GO" id="GO:0005975">
    <property type="term" value="P:carbohydrate metabolic process"/>
    <property type="evidence" value="ECO:0007669"/>
    <property type="project" value="InterPro"/>
</dbReference>
<dbReference type="InterPro" id="IPR008928">
    <property type="entry name" value="6-hairpin_glycosidase_sf"/>
</dbReference>
<dbReference type="InterPro" id="IPR014718">
    <property type="entry name" value="GH-type_carb-bd"/>
</dbReference>
<dbReference type="PANTHER" id="PTHR12143:SF44">
    <property type="entry name" value="GLYCOSYL HYDROLASE FAMILY 92 DOMAIN-CONTAINING PROTEIN"/>
    <property type="match status" value="1"/>
</dbReference>
<dbReference type="Gene3D" id="1.20.1050.60">
    <property type="entry name" value="alpha-1,2-mannosidase"/>
    <property type="match status" value="1"/>
</dbReference>
<reference evidence="5 6" key="1">
    <citation type="submission" date="2019-06" db="EMBL/GenBank/DDBJ databases">
        <title>Draft genome sequence of the filamentous fungus Phialemoniopsis curvata isolated from diesel fuel.</title>
        <authorList>
            <person name="Varaljay V.A."/>
            <person name="Lyon W.J."/>
            <person name="Crouch A.L."/>
            <person name="Drake C.E."/>
            <person name="Hollomon J.M."/>
            <person name="Nadeau L.J."/>
            <person name="Nunn H.S."/>
            <person name="Stevenson B.S."/>
            <person name="Bojanowski C.L."/>
            <person name="Crookes-Goodson W.J."/>
        </authorList>
    </citation>
    <scope>NUCLEOTIDE SEQUENCE [LARGE SCALE GENOMIC DNA]</scope>
    <source>
        <strain evidence="5 6">D216</strain>
    </source>
</reference>
<evidence type="ECO:0000256" key="1">
    <source>
        <dbReference type="SAM" id="MobiDB-lite"/>
    </source>
</evidence>
<dbReference type="FunFam" id="1.20.1050.60:FF:000002">
    <property type="entry name" value="Glycosyl hydrolase family 92"/>
    <property type="match status" value="1"/>
</dbReference>
<dbReference type="FunFam" id="3.30.2080.10:FF:000001">
    <property type="entry name" value="Alpha-1,2-mannosidase subfamily"/>
    <property type="match status" value="1"/>
</dbReference>
<feature type="domain" description="Glycosyl hydrolase family 92 N-terminal" evidence="4">
    <location>
        <begin position="56"/>
        <end position="301"/>
    </location>
</feature>
<dbReference type="STRING" id="1093900.A0A507B5N8"/>
<dbReference type="RefSeq" id="XP_030996788.1">
    <property type="nucleotide sequence ID" value="XM_031139370.1"/>
</dbReference>
<evidence type="ECO:0000313" key="6">
    <source>
        <dbReference type="Proteomes" id="UP000319257"/>
    </source>
</evidence>
<feature type="domain" description="Glycosyl hydrolase family 92" evidence="3">
    <location>
        <begin position="308"/>
        <end position="780"/>
    </location>
</feature>
<dbReference type="Pfam" id="PF17678">
    <property type="entry name" value="Glyco_hydro_92N"/>
    <property type="match status" value="1"/>
</dbReference>
<dbReference type="SUPFAM" id="SSF48208">
    <property type="entry name" value="Six-hairpin glycosidases"/>
    <property type="match status" value="1"/>
</dbReference>
<dbReference type="InParanoid" id="A0A507B5N8"/>
<dbReference type="Gene3D" id="3.30.2080.10">
    <property type="entry name" value="GH92 mannosidase domain"/>
    <property type="match status" value="1"/>
</dbReference>
<sequence>MRGHINDRSAATPPAWKPTPLFLSLFLGFIMSSFLLSFLLLGMTEAVLAAGDLTKYVLTSTGSENGGNTFPGVSEPFGMIKLGPDLYTGSDSYSGYQPTGVFTGFSMLHESGTGGAPKYGVVSQMPVMGNVSNPLGDHTDKRAQADETSVGYYRSSLGSGITVELGATSRAGLYMYTFPDTEEGKNVIVDVSHVLPSFRGMGLGQNYLGGNISVKEQERGGLRYSGSGSYDNGWNRSPKWTVYFCGSFDDSSATYRTFLGSDLTGSTLVKYSEDESVDSTARLGAVFSFTSSSVVSRVGVSFISTDRACENLDQQIPKGTPLSKLTSDTRKHWQDQVLSKVTTTDTNLENLQRLYSSLYFMSLIPTNKTGENPLWDSTEPYYDDIFTLWDLFRCTTALFHILQPTAYEEYIRSLIDIWRHEGYMPDARSSFWNGATQVGSNADNVLADAYVKGVRGRINWEDGYSAMVKDAEVVPPNNDDPRDKSGSTKEGRSALPDWLQYGYITPRFGRAVSRAVEYSANDFGLYQVAKGLSKDADADKYLNRSRNWRNHWNPNATSLGFSGFLVPRDEDGFIEQDPLSCGGCYWADAYYEALPWEYSFNAHHDIDELVRLSGGADTFVKRLDTMFKPGADGSDTGTLFNPGNEPSFTTPYLYNYVGRQDLSVERSRSVAKSKYHPTPDGLPGNSDAGAMESWQLWVMLGLYPMTGQPVFLIGSPWFSDLTISLDDGDGKKKLHITTTGGNEDAYYVQSLKVNGKEWRQSWVTYADIFAKGGSLEFVLGPEKQDWFTGPPPPSPASV</sequence>
<feature type="compositionally biased region" description="Basic and acidic residues" evidence="1">
    <location>
        <begin position="479"/>
        <end position="492"/>
    </location>
</feature>
<dbReference type="OrthoDB" id="449263at2759"/>
<dbReference type="GO" id="GO:0005829">
    <property type="term" value="C:cytosol"/>
    <property type="evidence" value="ECO:0007669"/>
    <property type="project" value="TreeGrafter"/>
</dbReference>
<dbReference type="PANTHER" id="PTHR12143">
    <property type="entry name" value="PEPTIDE N-GLYCANASE PNGASE -RELATED"/>
    <property type="match status" value="1"/>
</dbReference>
<keyword evidence="2" id="KW-0472">Membrane</keyword>
<dbReference type="GO" id="GO:0006516">
    <property type="term" value="P:glycoprotein catabolic process"/>
    <property type="evidence" value="ECO:0007669"/>
    <property type="project" value="TreeGrafter"/>
</dbReference>
<feature type="region of interest" description="Disordered" evidence="1">
    <location>
        <begin position="471"/>
        <end position="493"/>
    </location>
</feature>
<dbReference type="Gene3D" id="2.70.98.10">
    <property type="match status" value="1"/>
</dbReference>
<dbReference type="GO" id="GO:0000224">
    <property type="term" value="F:peptide-N4-(N-acetyl-beta-glucosaminyl)asparagine amidase activity"/>
    <property type="evidence" value="ECO:0007669"/>
    <property type="project" value="TreeGrafter"/>
</dbReference>
<dbReference type="InterPro" id="IPR012939">
    <property type="entry name" value="Glyco_hydro_92"/>
</dbReference>
<dbReference type="GO" id="GO:0030246">
    <property type="term" value="F:carbohydrate binding"/>
    <property type="evidence" value="ECO:0007669"/>
    <property type="project" value="InterPro"/>
</dbReference>
<protein>
    <recommendedName>
        <fullName evidence="7">Alpha-1,2-mannosidase</fullName>
    </recommendedName>
</protein>
<dbReference type="Proteomes" id="UP000319257">
    <property type="component" value="Unassembled WGS sequence"/>
</dbReference>
<evidence type="ECO:0000313" key="5">
    <source>
        <dbReference type="EMBL" id="TPX15077.1"/>
    </source>
</evidence>
<dbReference type="Gene3D" id="1.20.1610.10">
    <property type="entry name" value="alpha-1,2-mannosidases domains"/>
    <property type="match status" value="1"/>
</dbReference>
<comment type="caution">
    <text evidence="5">The sequence shown here is derived from an EMBL/GenBank/DDBJ whole genome shotgun (WGS) entry which is preliminary data.</text>
</comment>
<dbReference type="EMBL" id="SKBQ01000024">
    <property type="protein sequence ID" value="TPX15077.1"/>
    <property type="molecule type" value="Genomic_DNA"/>
</dbReference>
<evidence type="ECO:0008006" key="7">
    <source>
        <dbReference type="Google" id="ProtNLM"/>
    </source>
</evidence>
<gene>
    <name evidence="5" type="ORF">E0L32_004907</name>
</gene>
<dbReference type="InterPro" id="IPR050883">
    <property type="entry name" value="PNGase"/>
</dbReference>
<evidence type="ECO:0000259" key="4">
    <source>
        <dbReference type="Pfam" id="PF17678"/>
    </source>
</evidence>
<proteinExistence type="predicted"/>
<evidence type="ECO:0000259" key="3">
    <source>
        <dbReference type="Pfam" id="PF07971"/>
    </source>
</evidence>
<dbReference type="Pfam" id="PF07971">
    <property type="entry name" value="Glyco_hydro_92"/>
    <property type="match status" value="1"/>
</dbReference>
<feature type="transmembrane region" description="Helical" evidence="2">
    <location>
        <begin position="21"/>
        <end position="43"/>
    </location>
</feature>
<keyword evidence="6" id="KW-1185">Reference proteome</keyword>
<dbReference type="InterPro" id="IPR041371">
    <property type="entry name" value="GH92_N"/>
</dbReference>
<keyword evidence="2" id="KW-0812">Transmembrane</keyword>
<organism evidence="5 6">
    <name type="scientific">Thyridium curvatum</name>
    <dbReference type="NCBI Taxonomy" id="1093900"/>
    <lineage>
        <taxon>Eukaryota</taxon>
        <taxon>Fungi</taxon>
        <taxon>Dikarya</taxon>
        <taxon>Ascomycota</taxon>
        <taxon>Pezizomycotina</taxon>
        <taxon>Sordariomycetes</taxon>
        <taxon>Sordariomycetidae</taxon>
        <taxon>Thyridiales</taxon>
        <taxon>Thyridiaceae</taxon>
        <taxon>Thyridium</taxon>
    </lineage>
</organism>
<dbReference type="FunFam" id="1.20.1610.10:FF:000003">
    <property type="entry name" value="Glycoside hydrolase family 92 protein"/>
    <property type="match status" value="1"/>
</dbReference>
<evidence type="ECO:0000256" key="2">
    <source>
        <dbReference type="SAM" id="Phobius"/>
    </source>
</evidence>